<evidence type="ECO:0000256" key="7">
    <source>
        <dbReference type="SAM" id="Phobius"/>
    </source>
</evidence>
<dbReference type="eggNOG" id="COG1301">
    <property type="taxonomic scope" value="Bacteria"/>
</dbReference>
<evidence type="ECO:0000256" key="1">
    <source>
        <dbReference type="ARBA" id="ARBA00004651"/>
    </source>
</evidence>
<sequence>MNKNEIWKSYRFPLILLGGIFLGALIGVIWGKQAAVLKPLGDIFINLMFTIVAPMVFFSIANAVGSMLNLKRLGKILGSLILTFVTTGLFAAAVVLIVVNIFPPASGVQVSMQGVELAKPISAGEMLVKTLTVDDFPKIFSRSNMLPCIIAAIFTGVAVSMNGGQDSPLGKVIANINCVIMTLIDMVMKLAPIGLGAYFANLVGEYGPQLIGHYGRTMLIYYPMCVFYFVIFFSGYAYYAGGKRGVRAFWSNILNPAITAFGTQSSNATLPTSMIACEEIGVPEDIYGIVLPMGATMHMDGSVLSSIVKIAFLFGIFNIPFIGVDVYIKAIIVSILSAFVLSGAPGGGLVGELLIVTLFGFPQEAFPLIATIGYLVDPMATCLNASGDTVASMMITRMVEGKDWMDKKHDHSCNCSE</sequence>
<dbReference type="Proteomes" id="UP000007093">
    <property type="component" value="Chromosome"/>
</dbReference>
<evidence type="ECO:0000313" key="9">
    <source>
        <dbReference type="Proteomes" id="UP000007093"/>
    </source>
</evidence>
<evidence type="ECO:0000256" key="6">
    <source>
        <dbReference type="ARBA" id="ARBA00023136"/>
    </source>
</evidence>
<dbReference type="InterPro" id="IPR001991">
    <property type="entry name" value="Na-dicarboxylate_symporter"/>
</dbReference>
<dbReference type="SUPFAM" id="SSF118215">
    <property type="entry name" value="Proton glutamate symport protein"/>
    <property type="match status" value="1"/>
</dbReference>
<feature type="transmembrane region" description="Helical" evidence="7">
    <location>
        <begin position="144"/>
        <end position="164"/>
    </location>
</feature>
<reference evidence="8 9" key="1">
    <citation type="journal article" date="2011" name="J. Bacteriol.">
        <title>Complete genome sequence of Acidaminococcus intestini RYC-MR95, a Gram-negative bacterium from the phylum Firmicutes.</title>
        <authorList>
            <person name="D'Auria G."/>
            <person name="Galan J.C."/>
            <person name="Rodriguez-Alcayna M."/>
            <person name="Moya A."/>
            <person name="Baquero F."/>
            <person name="Latorre A."/>
        </authorList>
    </citation>
    <scope>NUCLEOTIDE SEQUENCE [LARGE SCALE GENOMIC DNA]</scope>
    <source>
        <strain evidence="8 9">RyC-MR95</strain>
    </source>
</reference>
<dbReference type="GO" id="GO:0015293">
    <property type="term" value="F:symporter activity"/>
    <property type="evidence" value="ECO:0007669"/>
    <property type="project" value="UniProtKB-KW"/>
</dbReference>
<dbReference type="PANTHER" id="PTHR42865">
    <property type="entry name" value="PROTON/GLUTAMATE-ASPARTATE SYMPORTER"/>
    <property type="match status" value="1"/>
</dbReference>
<feature type="transmembrane region" description="Helical" evidence="7">
    <location>
        <begin position="76"/>
        <end position="102"/>
    </location>
</feature>
<dbReference type="STRING" id="568816.Acin_2048"/>
<keyword evidence="4 7" id="KW-0812">Transmembrane</keyword>
<evidence type="ECO:0000256" key="2">
    <source>
        <dbReference type="ARBA" id="ARBA00022448"/>
    </source>
</evidence>
<feature type="transmembrane region" description="Helical" evidence="7">
    <location>
        <begin position="303"/>
        <end position="324"/>
    </location>
</feature>
<feature type="transmembrane region" description="Helical" evidence="7">
    <location>
        <begin position="43"/>
        <end position="64"/>
    </location>
</feature>
<evidence type="ECO:0000256" key="4">
    <source>
        <dbReference type="ARBA" id="ARBA00022692"/>
    </source>
</evidence>
<dbReference type="KEGG" id="ain:Acin_2048"/>
<feature type="transmembrane region" description="Helical" evidence="7">
    <location>
        <begin position="12"/>
        <end position="31"/>
    </location>
</feature>
<dbReference type="GO" id="GO:0005886">
    <property type="term" value="C:plasma membrane"/>
    <property type="evidence" value="ECO:0007669"/>
    <property type="project" value="UniProtKB-SubCell"/>
</dbReference>
<keyword evidence="6 7" id="KW-0472">Membrane</keyword>
<dbReference type="PATRIC" id="fig|568816.4.peg.1987"/>
<dbReference type="InParanoid" id="G4Q4Z8"/>
<dbReference type="PRINTS" id="PR00173">
    <property type="entry name" value="EDTRNSPORT"/>
</dbReference>
<dbReference type="PANTHER" id="PTHR42865:SF7">
    <property type="entry name" value="PROTON_GLUTAMATE-ASPARTATE SYMPORTER"/>
    <property type="match status" value="1"/>
</dbReference>
<dbReference type="HOGENOM" id="CLU_019375_7_2_9"/>
<dbReference type="GO" id="GO:0006835">
    <property type="term" value="P:dicarboxylic acid transport"/>
    <property type="evidence" value="ECO:0007669"/>
    <property type="project" value="TreeGrafter"/>
</dbReference>
<name>G4Q4Z8_ACIIR</name>
<organism evidence="8 9">
    <name type="scientific">Acidaminococcus intestini (strain RyC-MR95)</name>
    <dbReference type="NCBI Taxonomy" id="568816"/>
    <lineage>
        <taxon>Bacteria</taxon>
        <taxon>Bacillati</taxon>
        <taxon>Bacillota</taxon>
        <taxon>Negativicutes</taxon>
        <taxon>Acidaminococcales</taxon>
        <taxon>Acidaminococcaceae</taxon>
        <taxon>Acidaminococcus</taxon>
    </lineage>
</organism>
<feature type="transmembrane region" description="Helical" evidence="7">
    <location>
        <begin position="330"/>
        <end position="359"/>
    </location>
</feature>
<keyword evidence="2" id="KW-0813">Transport</keyword>
<keyword evidence="9" id="KW-1185">Reference proteome</keyword>
<dbReference type="InterPro" id="IPR036458">
    <property type="entry name" value="Na:dicarbo_symporter_sf"/>
</dbReference>
<evidence type="ECO:0000256" key="3">
    <source>
        <dbReference type="ARBA" id="ARBA00022475"/>
    </source>
</evidence>
<dbReference type="EMBL" id="CP003058">
    <property type="protein sequence ID" value="AEQ23253.1"/>
    <property type="molecule type" value="Genomic_DNA"/>
</dbReference>
<feature type="transmembrane region" description="Helical" evidence="7">
    <location>
        <begin position="220"/>
        <end position="239"/>
    </location>
</feature>
<comment type="subcellular location">
    <subcellularLocation>
        <location evidence="1">Cell membrane</location>
        <topology evidence="1">Multi-pass membrane protein</topology>
    </subcellularLocation>
</comment>
<accession>G4Q4Z8</accession>
<dbReference type="RefSeq" id="WP_009014618.1">
    <property type="nucleotide sequence ID" value="NC_016077.1"/>
</dbReference>
<dbReference type="AlphaFoldDB" id="G4Q4Z8"/>
<gene>
    <name evidence="8" type="ordered locus">Acin_2048</name>
</gene>
<keyword evidence="5 7" id="KW-1133">Transmembrane helix</keyword>
<feature type="transmembrane region" description="Helical" evidence="7">
    <location>
        <begin position="176"/>
        <end position="200"/>
    </location>
</feature>
<dbReference type="GeneID" id="92879230"/>
<keyword evidence="3" id="KW-1003">Cell membrane</keyword>
<evidence type="ECO:0000256" key="5">
    <source>
        <dbReference type="ARBA" id="ARBA00022989"/>
    </source>
</evidence>
<proteinExistence type="predicted"/>
<dbReference type="Pfam" id="PF00375">
    <property type="entry name" value="SDF"/>
    <property type="match status" value="1"/>
</dbReference>
<dbReference type="Gene3D" id="1.10.3860.10">
    <property type="entry name" value="Sodium:dicarboxylate symporter"/>
    <property type="match status" value="1"/>
</dbReference>
<evidence type="ECO:0000313" key="8">
    <source>
        <dbReference type="EMBL" id="AEQ23253.1"/>
    </source>
</evidence>
<protein>
    <submittedName>
        <fullName evidence="8">Sodium-dicarboxylate symporter</fullName>
    </submittedName>
</protein>